<reference evidence="3 4" key="1">
    <citation type="journal article" date="2017" name="Water Res.">
        <title>Comammox in drinking water systems.</title>
        <authorList>
            <person name="Wang Y."/>
            <person name="Ma L."/>
            <person name="Mao Y."/>
            <person name="Jiang X."/>
            <person name="Xia Y."/>
            <person name="Yu K."/>
            <person name="Li B."/>
            <person name="Zhang T."/>
        </authorList>
    </citation>
    <scope>NUCLEOTIDE SEQUENCE [LARGE SCALE GENOMIC DNA]</scope>
    <source>
        <strain evidence="3">SG_bin8</strain>
    </source>
</reference>
<comment type="caution">
    <text evidence="3">The sequence shown here is derived from an EMBL/GenBank/DDBJ whole genome shotgun (WGS) entry which is preliminary data.</text>
</comment>
<proteinExistence type="predicted"/>
<evidence type="ECO:0000259" key="2">
    <source>
        <dbReference type="Pfam" id="PF00190"/>
    </source>
</evidence>
<dbReference type="InterPro" id="IPR011051">
    <property type="entry name" value="RmlC_Cupin_sf"/>
</dbReference>
<dbReference type="SUPFAM" id="SSF51182">
    <property type="entry name" value="RmlC-like cupins"/>
    <property type="match status" value="1"/>
</dbReference>
<keyword evidence="1" id="KW-0732">Signal</keyword>
<evidence type="ECO:0000313" key="4">
    <source>
        <dbReference type="Proteomes" id="UP000192872"/>
    </source>
</evidence>
<name>A0A1W9HVK0_9HYPH</name>
<dbReference type="AlphaFoldDB" id="A0A1W9HVK0"/>
<dbReference type="Proteomes" id="UP000192872">
    <property type="component" value="Unassembled WGS sequence"/>
</dbReference>
<dbReference type="RefSeq" id="WP_376802385.1">
    <property type="nucleotide sequence ID" value="NZ_DBNB01000015.1"/>
</dbReference>
<protein>
    <recommendedName>
        <fullName evidence="2">Cupin type-1 domain-containing protein</fullName>
    </recommendedName>
</protein>
<dbReference type="InterPro" id="IPR014710">
    <property type="entry name" value="RmlC-like_jellyroll"/>
</dbReference>
<accession>A0A1W9HVK0</accession>
<feature type="domain" description="Cupin type-1" evidence="2">
    <location>
        <begin position="71"/>
        <end position="154"/>
    </location>
</feature>
<dbReference type="EMBL" id="LWDL01000019">
    <property type="protein sequence ID" value="OQW51459.1"/>
    <property type="molecule type" value="Genomic_DNA"/>
</dbReference>
<evidence type="ECO:0000313" key="3">
    <source>
        <dbReference type="EMBL" id="OQW51459.1"/>
    </source>
</evidence>
<dbReference type="InterPro" id="IPR006045">
    <property type="entry name" value="Cupin_1"/>
</dbReference>
<feature type="signal peptide" evidence="1">
    <location>
        <begin position="1"/>
        <end position="26"/>
    </location>
</feature>
<dbReference type="Gene3D" id="2.60.120.10">
    <property type="entry name" value="Jelly Rolls"/>
    <property type="match status" value="1"/>
</dbReference>
<feature type="chain" id="PRO_5012981300" description="Cupin type-1 domain-containing protein" evidence="1">
    <location>
        <begin position="27"/>
        <end position="161"/>
    </location>
</feature>
<dbReference type="Pfam" id="PF00190">
    <property type="entry name" value="Cupin_1"/>
    <property type="match status" value="1"/>
</dbReference>
<sequence length="161" mass="17724">MFKISKAYALIAACAFVISAPVTAFAGECPAGQRVIAGPRTIEDKPAHLLKRETLSEVSLKGWRGVGDLILRTRRLTIGPGGLVPTHYHNDRPSIVYIIKGEIVEHSTFCNVPVLHKAGEFTPEFGNFHGHWWINNSTTEEVVLTSSDVIPPEQRDTPDPQ</sequence>
<gene>
    <name evidence="3" type="ORF">A4S15_11590</name>
</gene>
<evidence type="ECO:0000256" key="1">
    <source>
        <dbReference type="SAM" id="SignalP"/>
    </source>
</evidence>
<dbReference type="STRING" id="1827387.A4S15_11590"/>
<organism evidence="3 4">
    <name type="scientific">Candidatus Raskinella chloraquaticus</name>
    <dbReference type="NCBI Taxonomy" id="1951219"/>
    <lineage>
        <taxon>Bacteria</taxon>
        <taxon>Pseudomonadati</taxon>
        <taxon>Pseudomonadota</taxon>
        <taxon>Alphaproteobacteria</taxon>
        <taxon>Hyphomicrobiales</taxon>
        <taxon>Phreatobacteraceae</taxon>
        <taxon>Candidatus Raskinella</taxon>
    </lineage>
</organism>